<evidence type="ECO:0000256" key="1">
    <source>
        <dbReference type="ARBA" id="ARBA00022490"/>
    </source>
</evidence>
<evidence type="ECO:0000256" key="4">
    <source>
        <dbReference type="ARBA" id="ARBA00022679"/>
    </source>
</evidence>
<dbReference type="PROSITE" id="PS00101">
    <property type="entry name" value="HEXAPEP_TRANSFERASES"/>
    <property type="match status" value="1"/>
</dbReference>
<accession>A0A538SDG0</accession>
<organism evidence="10 12">
    <name type="scientific">Eiseniibacteriota bacterium</name>
    <dbReference type="NCBI Taxonomy" id="2212470"/>
    <lineage>
        <taxon>Bacteria</taxon>
        <taxon>Candidatus Eiseniibacteriota</taxon>
    </lineage>
</organism>
<dbReference type="UniPathway" id="UPA00359">
    <property type="reaction ID" value="UER00477"/>
</dbReference>
<dbReference type="Gene3D" id="2.160.10.10">
    <property type="entry name" value="Hexapeptide repeat proteins"/>
    <property type="match status" value="1"/>
</dbReference>
<dbReference type="InterPro" id="IPR010137">
    <property type="entry name" value="Lipid_A_LpxA"/>
</dbReference>
<dbReference type="HAMAP" id="MF_00387">
    <property type="entry name" value="LpxA"/>
    <property type="match status" value="1"/>
</dbReference>
<keyword evidence="1 8" id="KW-0963">Cytoplasm</keyword>
<dbReference type="Proteomes" id="UP000320913">
    <property type="component" value="Unassembled WGS sequence"/>
</dbReference>
<name>A0A538SDG0_UNCEI</name>
<dbReference type="NCBIfam" id="NF003657">
    <property type="entry name" value="PRK05289.1"/>
    <property type="match status" value="1"/>
</dbReference>
<dbReference type="CDD" id="cd03351">
    <property type="entry name" value="LbH_UDP-GlcNAc_AT"/>
    <property type="match status" value="1"/>
</dbReference>
<evidence type="ECO:0000256" key="8">
    <source>
        <dbReference type="HAMAP-Rule" id="MF_00387"/>
    </source>
</evidence>
<gene>
    <name evidence="8 10" type="primary">lpxA</name>
    <name evidence="10" type="ORF">E6K71_04925</name>
    <name evidence="11" type="ORF">E6K75_08695</name>
</gene>
<keyword evidence="6 8" id="KW-0443">Lipid metabolism</keyword>
<keyword evidence="2 8" id="KW-0444">Lipid biosynthesis</keyword>
<evidence type="ECO:0000256" key="6">
    <source>
        <dbReference type="ARBA" id="ARBA00023098"/>
    </source>
</evidence>
<evidence type="ECO:0000256" key="2">
    <source>
        <dbReference type="ARBA" id="ARBA00022516"/>
    </source>
</evidence>
<dbReference type="EC" id="2.3.1.129" evidence="8"/>
<dbReference type="InterPro" id="IPR037157">
    <property type="entry name" value="Acetyltransf_C_sf"/>
</dbReference>
<evidence type="ECO:0000313" key="10">
    <source>
        <dbReference type="EMBL" id="TMQ49411.1"/>
    </source>
</evidence>
<dbReference type="InterPro" id="IPR029098">
    <property type="entry name" value="Acetyltransf_C"/>
</dbReference>
<dbReference type="PANTHER" id="PTHR43480">
    <property type="entry name" value="ACYL-[ACYL-CARRIER-PROTEIN]--UDP-N-ACETYLGLUCOSAMINE O-ACYLTRANSFERASE"/>
    <property type="match status" value="1"/>
</dbReference>
<dbReference type="Proteomes" id="UP000316292">
    <property type="component" value="Unassembled WGS sequence"/>
</dbReference>
<reference evidence="12 13" key="1">
    <citation type="journal article" date="2019" name="Nat. Microbiol.">
        <title>Mediterranean grassland soil C-N compound turnover is dependent on rainfall and depth, and is mediated by genomically divergent microorganisms.</title>
        <authorList>
            <person name="Diamond S."/>
            <person name="Andeer P.F."/>
            <person name="Li Z."/>
            <person name="Crits-Christoph A."/>
            <person name="Burstein D."/>
            <person name="Anantharaman K."/>
            <person name="Lane K.R."/>
            <person name="Thomas B.C."/>
            <person name="Pan C."/>
            <person name="Northen T.R."/>
            <person name="Banfield J.F."/>
        </authorList>
    </citation>
    <scope>NUCLEOTIDE SEQUENCE [LARGE SCALE GENOMIC DNA]</scope>
    <source>
        <strain evidence="10">WS_1</strain>
        <strain evidence="11">WS_5</strain>
    </source>
</reference>
<dbReference type="SUPFAM" id="SSF51161">
    <property type="entry name" value="Trimeric LpxA-like enzymes"/>
    <property type="match status" value="1"/>
</dbReference>
<evidence type="ECO:0000256" key="3">
    <source>
        <dbReference type="ARBA" id="ARBA00022556"/>
    </source>
</evidence>
<keyword evidence="3 8" id="KW-0441">Lipid A biosynthesis</keyword>
<protein>
    <recommendedName>
        <fullName evidence="8">Acyl-[acyl-carrier-protein]--UDP-N-acetylglucosamine O-acyltransferase</fullName>
        <shortName evidence="8">UDP-N-acetylglucosamine acyltransferase</shortName>
        <ecNumber evidence="8">2.3.1.129</ecNumber>
    </recommendedName>
</protein>
<keyword evidence="4 8" id="KW-0808">Transferase</keyword>
<sequence>METSSRKQSFSQALSIAIPEADGLTGTWARVPGTVVPFPELLDTRPAVHPTAIVAKGAELGPGVVIGPFAYVGPRVRLGEGTQVGLHAILEGRTTLGPRCQVHHGAVIGNIPQDLKYRGAPSEVVIGHDTVIREYATVHAATEEHESTIVGDHVLLMAYAHIAHNCRIGNHVILANAVNLAGHVRVDDYAIIGGMTPVHQFVTIGCHAFVGGGSRVPQDVPPYVKAAGNPLRACGLNSIGMDRRGIPAEVRLELKRAYRVLYRSQLNVAQALSKIARDLKPYPEIHELVEFVRSSERGIVR</sequence>
<dbReference type="GO" id="GO:0009245">
    <property type="term" value="P:lipid A biosynthetic process"/>
    <property type="evidence" value="ECO:0007669"/>
    <property type="project" value="UniProtKB-UniRule"/>
</dbReference>
<comment type="subcellular location">
    <subcellularLocation>
        <location evidence="8">Cytoplasm</location>
    </subcellularLocation>
</comment>
<comment type="caution">
    <text evidence="10">The sequence shown here is derived from an EMBL/GenBank/DDBJ whole genome shotgun (WGS) entry which is preliminary data.</text>
</comment>
<dbReference type="GO" id="GO:0008780">
    <property type="term" value="F:acyl-[acyl-carrier-protein]-UDP-N-acetylglucosamine O-acyltransferase activity"/>
    <property type="evidence" value="ECO:0007669"/>
    <property type="project" value="UniProtKB-UniRule"/>
</dbReference>
<comment type="pathway">
    <text evidence="8">Glycolipid biosynthesis; lipid IV(A) biosynthesis; lipid IV(A) from (3R)-3-hydroxytetradecanoyl-[acyl-carrier-protein] and UDP-N-acetyl-alpha-D-glucosamine: step 1/6.</text>
</comment>
<dbReference type="AlphaFoldDB" id="A0A538SDG0"/>
<dbReference type="GO" id="GO:0016020">
    <property type="term" value="C:membrane"/>
    <property type="evidence" value="ECO:0007669"/>
    <property type="project" value="GOC"/>
</dbReference>
<evidence type="ECO:0000256" key="5">
    <source>
        <dbReference type="ARBA" id="ARBA00022737"/>
    </source>
</evidence>
<dbReference type="InterPro" id="IPR011004">
    <property type="entry name" value="Trimer_LpxA-like_sf"/>
</dbReference>
<dbReference type="Gene3D" id="1.20.1180.10">
    <property type="entry name" value="Udp N-acetylglucosamine O-acyltransferase, C-terminal domain"/>
    <property type="match status" value="1"/>
</dbReference>
<keyword evidence="5 8" id="KW-0677">Repeat</keyword>
<evidence type="ECO:0000313" key="11">
    <source>
        <dbReference type="EMBL" id="TMQ56403.1"/>
    </source>
</evidence>
<dbReference type="NCBIfam" id="TIGR01852">
    <property type="entry name" value="lipid_A_lpxA"/>
    <property type="match status" value="1"/>
</dbReference>
<comment type="subunit">
    <text evidence="8">Homotrimer.</text>
</comment>
<dbReference type="InterPro" id="IPR001451">
    <property type="entry name" value="Hexapep"/>
</dbReference>
<dbReference type="InterPro" id="IPR018357">
    <property type="entry name" value="Hexapep_transf_CS"/>
</dbReference>
<dbReference type="EMBL" id="VBOR01000057">
    <property type="protein sequence ID" value="TMQ49411.1"/>
    <property type="molecule type" value="Genomic_DNA"/>
</dbReference>
<evidence type="ECO:0000313" key="12">
    <source>
        <dbReference type="Proteomes" id="UP000316292"/>
    </source>
</evidence>
<feature type="domain" description="UDP N-acetylglucosamine O-acyltransferase C-terminal" evidence="9">
    <location>
        <begin position="219"/>
        <end position="300"/>
    </location>
</feature>
<dbReference type="GO" id="GO:0005737">
    <property type="term" value="C:cytoplasm"/>
    <property type="evidence" value="ECO:0007669"/>
    <property type="project" value="UniProtKB-SubCell"/>
</dbReference>
<evidence type="ECO:0000313" key="13">
    <source>
        <dbReference type="Proteomes" id="UP000320913"/>
    </source>
</evidence>
<dbReference type="Pfam" id="PF13720">
    <property type="entry name" value="Acetyltransf_11"/>
    <property type="match status" value="1"/>
</dbReference>
<comment type="similarity">
    <text evidence="8">Belongs to the transferase hexapeptide repeat family. LpxA subfamily.</text>
</comment>
<comment type="catalytic activity">
    <reaction evidence="8">
        <text>a (3R)-hydroxyacyl-[ACP] + UDP-N-acetyl-alpha-D-glucosamine = a UDP-3-O-[(3R)-3-hydroxyacyl]-N-acetyl-alpha-D-glucosamine + holo-[ACP]</text>
        <dbReference type="Rhea" id="RHEA:67812"/>
        <dbReference type="Rhea" id="RHEA-COMP:9685"/>
        <dbReference type="Rhea" id="RHEA-COMP:9945"/>
        <dbReference type="ChEBI" id="CHEBI:57705"/>
        <dbReference type="ChEBI" id="CHEBI:64479"/>
        <dbReference type="ChEBI" id="CHEBI:78827"/>
        <dbReference type="ChEBI" id="CHEBI:173225"/>
        <dbReference type="EC" id="2.3.1.129"/>
    </reaction>
</comment>
<dbReference type="PANTHER" id="PTHR43480:SF1">
    <property type="entry name" value="ACYL-[ACYL-CARRIER-PROTEIN]--UDP-N-ACETYLGLUCOSAMINE O-ACYLTRANSFERASE, MITOCHONDRIAL-RELATED"/>
    <property type="match status" value="1"/>
</dbReference>
<keyword evidence="7 8" id="KW-0012">Acyltransferase</keyword>
<dbReference type="Pfam" id="PF00132">
    <property type="entry name" value="Hexapep"/>
    <property type="match status" value="1"/>
</dbReference>
<evidence type="ECO:0000256" key="7">
    <source>
        <dbReference type="ARBA" id="ARBA00023315"/>
    </source>
</evidence>
<dbReference type="EMBL" id="VBOV01000219">
    <property type="protein sequence ID" value="TMQ56403.1"/>
    <property type="molecule type" value="Genomic_DNA"/>
</dbReference>
<proteinExistence type="inferred from homology"/>
<comment type="function">
    <text evidence="8">Involved in the biosynthesis of lipid A, a phosphorylated glycolipid that anchors the lipopolysaccharide to the outer membrane of the cell.</text>
</comment>
<dbReference type="PIRSF" id="PIRSF000456">
    <property type="entry name" value="UDP-GlcNAc_acltr"/>
    <property type="match status" value="1"/>
</dbReference>
<evidence type="ECO:0000259" key="9">
    <source>
        <dbReference type="Pfam" id="PF13720"/>
    </source>
</evidence>